<dbReference type="HOGENOM" id="CLU_3155982_0_0_5"/>
<protein>
    <submittedName>
        <fullName evidence="1">Uncharacterized protein</fullName>
    </submittedName>
</protein>
<dbReference type="AlphaFoldDB" id="Q0FWC2"/>
<evidence type="ECO:0000313" key="1">
    <source>
        <dbReference type="EMBL" id="EAU48630.1"/>
    </source>
</evidence>
<keyword evidence="2" id="KW-1185">Reference proteome</keyword>
<reference evidence="1 2" key="1">
    <citation type="journal article" date="2010" name="J. Bacteriol.">
        <title>Genome sequences of Pelagibaca bermudensis HTCC2601T and Maritimibacter alkaliphilus HTCC2654T, the type strains of two marine Roseobacter genera.</title>
        <authorList>
            <person name="Thrash J.C."/>
            <person name="Cho J.C."/>
            <person name="Ferriera S."/>
            <person name="Johnson J."/>
            <person name="Vergin K.L."/>
            <person name="Giovannoni S.J."/>
        </authorList>
    </citation>
    <scope>NUCLEOTIDE SEQUENCE [LARGE SCALE GENOMIC DNA]</scope>
    <source>
        <strain evidence="2">DSM 26914 / JCM 13377 / KCTC 12554 / HTCC2601</strain>
    </source>
</reference>
<name>Q0FWC2_SALBH</name>
<sequence>MARICAKCSPSPPEAPVTMARLPVRSVMVSSPLACLSRISAARARARR</sequence>
<dbReference type="EMBL" id="AATQ01000001">
    <property type="protein sequence ID" value="EAU48630.1"/>
    <property type="molecule type" value="Genomic_DNA"/>
</dbReference>
<dbReference type="Proteomes" id="UP000006230">
    <property type="component" value="Unassembled WGS sequence"/>
</dbReference>
<evidence type="ECO:0000313" key="2">
    <source>
        <dbReference type="Proteomes" id="UP000006230"/>
    </source>
</evidence>
<gene>
    <name evidence="1" type="ORF">R2601_03618</name>
</gene>
<comment type="caution">
    <text evidence="1">The sequence shown here is derived from an EMBL/GenBank/DDBJ whole genome shotgun (WGS) entry which is preliminary data.</text>
</comment>
<organism evidence="1 2">
    <name type="scientific">Salipiger bermudensis (strain DSM 26914 / JCM 13377 / KCTC 12554 / HTCC2601)</name>
    <name type="common">Pelagibaca bermudensis</name>
    <dbReference type="NCBI Taxonomy" id="314265"/>
    <lineage>
        <taxon>Bacteria</taxon>
        <taxon>Pseudomonadati</taxon>
        <taxon>Pseudomonadota</taxon>
        <taxon>Alphaproteobacteria</taxon>
        <taxon>Rhodobacterales</taxon>
        <taxon>Roseobacteraceae</taxon>
        <taxon>Salipiger</taxon>
    </lineage>
</organism>
<accession>Q0FWC2</accession>
<proteinExistence type="predicted"/>